<evidence type="ECO:0000256" key="5">
    <source>
        <dbReference type="ARBA" id="ARBA00023136"/>
    </source>
</evidence>
<dbReference type="Gene3D" id="1.20.1250.20">
    <property type="entry name" value="MFS general substrate transporter like domains"/>
    <property type="match status" value="1"/>
</dbReference>
<evidence type="ECO:0000313" key="9">
    <source>
        <dbReference type="Proteomes" id="UP000654370"/>
    </source>
</evidence>
<feature type="transmembrane region" description="Helical" evidence="6">
    <location>
        <begin position="182"/>
        <end position="200"/>
    </location>
</feature>
<evidence type="ECO:0000256" key="3">
    <source>
        <dbReference type="ARBA" id="ARBA00022692"/>
    </source>
</evidence>
<dbReference type="InterPro" id="IPR020846">
    <property type="entry name" value="MFS_dom"/>
</dbReference>
<keyword evidence="5 6" id="KW-0472">Membrane</keyword>
<dbReference type="PANTHER" id="PTHR43791:SF97">
    <property type="entry name" value="ALLANTOATE TRANSPORTER, PUTATIVE (AFU_ORTHOLOGUE AFUA_1G14700)-RELATED"/>
    <property type="match status" value="1"/>
</dbReference>
<feature type="transmembrane region" description="Helical" evidence="6">
    <location>
        <begin position="432"/>
        <end position="456"/>
    </location>
</feature>
<comment type="caution">
    <text evidence="8">The sequence shown here is derived from an EMBL/GenBank/DDBJ whole genome shotgun (WGS) entry which is preliminary data.</text>
</comment>
<organism evidence="8 9">
    <name type="scientific">Mortierella isabellina</name>
    <name type="common">Filamentous fungus</name>
    <name type="synonym">Umbelopsis isabellina</name>
    <dbReference type="NCBI Taxonomy" id="91625"/>
    <lineage>
        <taxon>Eukaryota</taxon>
        <taxon>Fungi</taxon>
        <taxon>Fungi incertae sedis</taxon>
        <taxon>Mucoromycota</taxon>
        <taxon>Mucoromycotina</taxon>
        <taxon>Umbelopsidomycetes</taxon>
        <taxon>Umbelopsidales</taxon>
        <taxon>Umbelopsidaceae</taxon>
        <taxon>Umbelopsis</taxon>
    </lineage>
</organism>
<dbReference type="OrthoDB" id="6730379at2759"/>
<feature type="transmembrane region" description="Helical" evidence="6">
    <location>
        <begin position="318"/>
        <end position="338"/>
    </location>
</feature>
<accession>A0A8H7PZH8</accession>
<feature type="transmembrane region" description="Helical" evidence="6">
    <location>
        <begin position="49"/>
        <end position="66"/>
    </location>
</feature>
<feature type="transmembrane region" description="Helical" evidence="6">
    <location>
        <begin position="86"/>
        <end position="104"/>
    </location>
</feature>
<keyword evidence="3 6" id="KW-0812">Transmembrane</keyword>
<protein>
    <recommendedName>
        <fullName evidence="7">Major facilitator superfamily (MFS) profile domain-containing protein</fullName>
    </recommendedName>
</protein>
<dbReference type="GO" id="GO:0016020">
    <property type="term" value="C:membrane"/>
    <property type="evidence" value="ECO:0007669"/>
    <property type="project" value="UniProtKB-SubCell"/>
</dbReference>
<feature type="transmembrane region" description="Helical" evidence="6">
    <location>
        <begin position="149"/>
        <end position="170"/>
    </location>
</feature>
<dbReference type="GO" id="GO:0022857">
    <property type="term" value="F:transmembrane transporter activity"/>
    <property type="evidence" value="ECO:0007669"/>
    <property type="project" value="InterPro"/>
</dbReference>
<dbReference type="PROSITE" id="PS50850">
    <property type="entry name" value="MFS"/>
    <property type="match status" value="1"/>
</dbReference>
<reference evidence="8" key="1">
    <citation type="submission" date="2020-12" db="EMBL/GenBank/DDBJ databases">
        <title>Metabolic potential, ecology and presence of endohyphal bacteria is reflected in genomic diversity of Mucoromycotina.</title>
        <authorList>
            <person name="Muszewska A."/>
            <person name="Okrasinska A."/>
            <person name="Steczkiewicz K."/>
            <person name="Drgas O."/>
            <person name="Orlowska M."/>
            <person name="Perlinska-Lenart U."/>
            <person name="Aleksandrzak-Piekarczyk T."/>
            <person name="Szatraj K."/>
            <person name="Zielenkiewicz U."/>
            <person name="Pilsyk S."/>
            <person name="Malc E."/>
            <person name="Mieczkowski P."/>
            <person name="Kruszewska J.S."/>
            <person name="Biernat P."/>
            <person name="Pawlowska J."/>
        </authorList>
    </citation>
    <scope>NUCLEOTIDE SEQUENCE</scope>
    <source>
        <strain evidence="8">WA0000067209</strain>
    </source>
</reference>
<feature type="transmembrane region" description="Helical" evidence="6">
    <location>
        <begin position="212"/>
        <end position="235"/>
    </location>
</feature>
<dbReference type="EMBL" id="JAEPQZ010000003">
    <property type="protein sequence ID" value="KAG2183137.1"/>
    <property type="molecule type" value="Genomic_DNA"/>
</dbReference>
<feature type="transmembrane region" description="Helical" evidence="6">
    <location>
        <begin position="372"/>
        <end position="392"/>
    </location>
</feature>
<dbReference type="Pfam" id="PF07690">
    <property type="entry name" value="MFS_1"/>
    <property type="match status" value="1"/>
</dbReference>
<keyword evidence="2" id="KW-0813">Transport</keyword>
<keyword evidence="4 6" id="KW-1133">Transmembrane helix</keyword>
<dbReference type="PANTHER" id="PTHR43791">
    <property type="entry name" value="PERMEASE-RELATED"/>
    <property type="match status" value="1"/>
</dbReference>
<keyword evidence="9" id="KW-1185">Reference proteome</keyword>
<feature type="transmembrane region" description="Helical" evidence="6">
    <location>
        <begin position="116"/>
        <end position="137"/>
    </location>
</feature>
<name>A0A8H7PZH8_MORIS</name>
<dbReference type="InterPro" id="IPR036259">
    <property type="entry name" value="MFS_trans_sf"/>
</dbReference>
<evidence type="ECO:0000313" key="8">
    <source>
        <dbReference type="EMBL" id="KAG2183137.1"/>
    </source>
</evidence>
<feature type="transmembrane region" description="Helical" evidence="6">
    <location>
        <begin position="283"/>
        <end position="312"/>
    </location>
</feature>
<dbReference type="InterPro" id="IPR011701">
    <property type="entry name" value="MFS"/>
</dbReference>
<evidence type="ECO:0000256" key="1">
    <source>
        <dbReference type="ARBA" id="ARBA00004141"/>
    </source>
</evidence>
<feature type="transmembrane region" description="Helical" evidence="6">
    <location>
        <begin position="404"/>
        <end position="426"/>
    </location>
</feature>
<dbReference type="SUPFAM" id="SSF103473">
    <property type="entry name" value="MFS general substrate transporter"/>
    <property type="match status" value="1"/>
</dbReference>
<sequence length="492" mass="54254">MSDVSQESNLDVEKQDVAHLEGVKAQPTAADPNYKAKISKAEKKLLRKIDMRILPYLCAVGFFQFLDKMTLSYSSVLGIIQDTHLQGAEYGALGSIFYVGYLAMQVPNSFMMQRIPLAKLVGGIVFLWGGVIALTALGSNFQQLAGLRFLLGFLEACVNPNFILLTNTFYRKQEVASRIGAWWLVNGLCTAFGGLIGYGIGHMEGVAGLHAWQWIMIILGIVTSILGVVVFFFLLDDPRSPRFNFTEEEKMIMEERLRDNGIKRSNEVKWDQVKECFRDPKTYVWFFLAVLINMTNGALTTFSSLITVGLGFSGLNSILLQIPSGFMDAILILLGNWIHGRTGDTLYTCAGLMFVSELGLIFLAVLPGSVKLLGLYLVYGYAAAYVLFMSSIASNTNGYTKKIWTNAIVLVGYTVGNIIGPLIMTSNQAPEYIGGLVGCIGASFVAILLMIGVRFYMGRINKRKAVGTPKGQMGHSEEDITDVLDPNYVYRL</sequence>
<evidence type="ECO:0000256" key="4">
    <source>
        <dbReference type="ARBA" id="ARBA00022989"/>
    </source>
</evidence>
<feature type="transmembrane region" description="Helical" evidence="6">
    <location>
        <begin position="345"/>
        <end position="366"/>
    </location>
</feature>
<evidence type="ECO:0000256" key="2">
    <source>
        <dbReference type="ARBA" id="ARBA00022448"/>
    </source>
</evidence>
<evidence type="ECO:0000259" key="7">
    <source>
        <dbReference type="PROSITE" id="PS50850"/>
    </source>
</evidence>
<gene>
    <name evidence="8" type="ORF">INT43_006132</name>
</gene>
<proteinExistence type="predicted"/>
<evidence type="ECO:0000256" key="6">
    <source>
        <dbReference type="SAM" id="Phobius"/>
    </source>
</evidence>
<feature type="domain" description="Major facilitator superfamily (MFS) profile" evidence="7">
    <location>
        <begin position="53"/>
        <end position="464"/>
    </location>
</feature>
<dbReference type="Proteomes" id="UP000654370">
    <property type="component" value="Unassembled WGS sequence"/>
</dbReference>
<comment type="subcellular location">
    <subcellularLocation>
        <location evidence="1">Membrane</location>
        <topology evidence="1">Multi-pass membrane protein</topology>
    </subcellularLocation>
</comment>
<dbReference type="AlphaFoldDB" id="A0A8H7PZH8"/>